<evidence type="ECO:0000256" key="5">
    <source>
        <dbReference type="ARBA" id="ARBA00023040"/>
    </source>
</evidence>
<name>A0A1A9ZK40_GLOPL</name>
<dbReference type="PRINTS" id="PR00237">
    <property type="entry name" value="GPCRRHODOPSN"/>
</dbReference>
<dbReference type="GO" id="GO:0005886">
    <property type="term" value="C:plasma membrane"/>
    <property type="evidence" value="ECO:0007669"/>
    <property type="project" value="TreeGrafter"/>
</dbReference>
<dbReference type="PROSITE" id="PS00237">
    <property type="entry name" value="G_PROTEIN_RECEP_F1_1"/>
    <property type="match status" value="1"/>
</dbReference>
<dbReference type="GO" id="GO:0008188">
    <property type="term" value="F:neuropeptide receptor activity"/>
    <property type="evidence" value="ECO:0007669"/>
    <property type="project" value="TreeGrafter"/>
</dbReference>
<dbReference type="SUPFAM" id="SSF81321">
    <property type="entry name" value="Family A G protein-coupled receptor-like"/>
    <property type="match status" value="1"/>
</dbReference>
<feature type="transmembrane region" description="Helical" evidence="10">
    <location>
        <begin position="57"/>
        <end position="83"/>
    </location>
</feature>
<feature type="transmembrane region" description="Helical" evidence="10">
    <location>
        <begin position="176"/>
        <end position="200"/>
    </location>
</feature>
<dbReference type="PROSITE" id="PS50262">
    <property type="entry name" value="G_PROTEIN_RECEP_F1_2"/>
    <property type="match status" value="1"/>
</dbReference>
<dbReference type="Pfam" id="PF00001">
    <property type="entry name" value="7tm_1"/>
    <property type="match status" value="1"/>
</dbReference>
<keyword evidence="7 9" id="KW-0675">Receptor</keyword>
<evidence type="ECO:0000256" key="2">
    <source>
        <dbReference type="ARBA" id="ARBA00010663"/>
    </source>
</evidence>
<sequence length="395" mass="43991">MSEIHEGHLIEDTINDLNETNNNNSNVGNISFTTLNKETAIFDSFAKFGPKRDPLEIVIPLTIIYSLIFITGFIGNISTCVVIRKNRSLHTATNYYLFSLAISDFLLLVSGIPQEIYFIWSKYPYIFGEYFCIGRGLIAEMSANATVLTITAFTAERYAAICHPFVGQAISKLSRAVRIIIAIWIVSVLTAIPQVAQFGLVTVHGIDQCIVVRIILEHSFQISTIIFFFVPMSLIMVLYILIGLHLHRSHVIRGVGDGGKKTLLGKSIAANGNPILRRGRLGMKSTQSDTILYRYTGGSGQIKAARNRSNQFNNRRVLRMLVSLLMEDPLEAILFGKQENTPNHLQHSLRIISRTTTLKSSSQSQETTLDPEVQGKTSLLQTILNDCKSSTEIIP</sequence>
<evidence type="ECO:0000256" key="1">
    <source>
        <dbReference type="ARBA" id="ARBA00004141"/>
    </source>
</evidence>
<dbReference type="Gene3D" id="1.20.1070.10">
    <property type="entry name" value="Rhodopsin 7-helix transmembrane proteins"/>
    <property type="match status" value="1"/>
</dbReference>
<evidence type="ECO:0000256" key="6">
    <source>
        <dbReference type="ARBA" id="ARBA00023136"/>
    </source>
</evidence>
<evidence type="ECO:0000256" key="9">
    <source>
        <dbReference type="RuleBase" id="RU000688"/>
    </source>
</evidence>
<reference evidence="13" key="1">
    <citation type="submission" date="2014-03" db="EMBL/GenBank/DDBJ databases">
        <authorList>
            <person name="Aksoy S."/>
            <person name="Warren W."/>
            <person name="Wilson R.K."/>
        </authorList>
    </citation>
    <scope>NUCLEOTIDE SEQUENCE [LARGE SCALE GENOMIC DNA]</scope>
    <source>
        <strain evidence="13">IAEA</strain>
    </source>
</reference>
<keyword evidence="5 9" id="KW-0297">G-protein coupled receptor</keyword>
<keyword evidence="4 10" id="KW-1133">Transmembrane helix</keyword>
<accession>A0A1A9ZK40</accession>
<evidence type="ECO:0000256" key="3">
    <source>
        <dbReference type="ARBA" id="ARBA00022692"/>
    </source>
</evidence>
<comment type="subcellular location">
    <subcellularLocation>
        <location evidence="1">Membrane</location>
        <topology evidence="1">Multi-pass membrane protein</topology>
    </subcellularLocation>
</comment>
<protein>
    <recommendedName>
        <fullName evidence="11">G-protein coupled receptors family 1 profile domain-containing protein</fullName>
    </recommendedName>
</protein>
<dbReference type="PANTHER" id="PTHR24243">
    <property type="entry name" value="G-PROTEIN COUPLED RECEPTOR"/>
    <property type="match status" value="1"/>
</dbReference>
<evidence type="ECO:0000256" key="8">
    <source>
        <dbReference type="ARBA" id="ARBA00023224"/>
    </source>
</evidence>
<feature type="domain" description="G-protein coupled receptors family 1 profile" evidence="11">
    <location>
        <begin position="75"/>
        <end position="326"/>
    </location>
</feature>
<evidence type="ECO:0000256" key="10">
    <source>
        <dbReference type="SAM" id="Phobius"/>
    </source>
</evidence>
<organism evidence="12 13">
    <name type="scientific">Glossina pallidipes</name>
    <name type="common">Tsetse fly</name>
    <dbReference type="NCBI Taxonomy" id="7398"/>
    <lineage>
        <taxon>Eukaryota</taxon>
        <taxon>Metazoa</taxon>
        <taxon>Ecdysozoa</taxon>
        <taxon>Arthropoda</taxon>
        <taxon>Hexapoda</taxon>
        <taxon>Insecta</taxon>
        <taxon>Pterygota</taxon>
        <taxon>Neoptera</taxon>
        <taxon>Endopterygota</taxon>
        <taxon>Diptera</taxon>
        <taxon>Brachycera</taxon>
        <taxon>Muscomorpha</taxon>
        <taxon>Hippoboscoidea</taxon>
        <taxon>Glossinidae</taxon>
        <taxon>Glossina</taxon>
    </lineage>
</organism>
<dbReference type="EnsemblMetazoa" id="GPAI017332-RA">
    <property type="protein sequence ID" value="GPAI017332-PA"/>
    <property type="gene ID" value="GPAI017332"/>
</dbReference>
<keyword evidence="6 10" id="KW-0472">Membrane</keyword>
<reference evidence="12" key="2">
    <citation type="submission" date="2020-05" db="UniProtKB">
        <authorList>
            <consortium name="EnsemblMetazoa"/>
        </authorList>
    </citation>
    <scope>IDENTIFICATION</scope>
    <source>
        <strain evidence="12">IAEA</strain>
    </source>
</reference>
<dbReference type="Proteomes" id="UP000092445">
    <property type="component" value="Unassembled WGS sequence"/>
</dbReference>
<evidence type="ECO:0000313" key="13">
    <source>
        <dbReference type="Proteomes" id="UP000092445"/>
    </source>
</evidence>
<keyword evidence="8 9" id="KW-0807">Transducer</keyword>
<keyword evidence="13" id="KW-1185">Reference proteome</keyword>
<comment type="similarity">
    <text evidence="2 9">Belongs to the G-protein coupled receptor 1 family.</text>
</comment>
<dbReference type="InterPro" id="IPR000276">
    <property type="entry name" value="GPCR_Rhodpsn"/>
</dbReference>
<evidence type="ECO:0000256" key="7">
    <source>
        <dbReference type="ARBA" id="ARBA00023170"/>
    </source>
</evidence>
<dbReference type="VEuPathDB" id="VectorBase:GPAI017332"/>
<dbReference type="InterPro" id="IPR017452">
    <property type="entry name" value="GPCR_Rhodpsn_7TM"/>
</dbReference>
<keyword evidence="3 9" id="KW-0812">Transmembrane</keyword>
<feature type="transmembrane region" description="Helical" evidence="10">
    <location>
        <begin position="95"/>
        <end position="113"/>
    </location>
</feature>
<dbReference type="PANTHER" id="PTHR24243:SF208">
    <property type="entry name" value="PYROKININ-1 RECEPTOR"/>
    <property type="match status" value="1"/>
</dbReference>
<dbReference type="STRING" id="7398.A0A1A9ZK40"/>
<feature type="transmembrane region" description="Helical" evidence="10">
    <location>
        <begin position="220"/>
        <end position="244"/>
    </location>
</feature>
<proteinExistence type="inferred from homology"/>
<feature type="transmembrane region" description="Helical" evidence="10">
    <location>
        <begin position="133"/>
        <end position="155"/>
    </location>
</feature>
<evidence type="ECO:0000259" key="11">
    <source>
        <dbReference type="PROSITE" id="PS50262"/>
    </source>
</evidence>
<evidence type="ECO:0000313" key="12">
    <source>
        <dbReference type="EnsemblMetazoa" id="GPAI017332-PA"/>
    </source>
</evidence>
<evidence type="ECO:0000256" key="4">
    <source>
        <dbReference type="ARBA" id="ARBA00022989"/>
    </source>
</evidence>
<dbReference type="AlphaFoldDB" id="A0A1A9ZK40"/>